<name>A0ABY4DCL3_9SPIR</name>
<feature type="transmembrane region" description="Helical" evidence="1">
    <location>
        <begin position="62"/>
        <end position="86"/>
    </location>
</feature>
<evidence type="ECO:0000313" key="3">
    <source>
        <dbReference type="Proteomes" id="UP000829708"/>
    </source>
</evidence>
<dbReference type="RefSeq" id="WP_244773486.1">
    <property type="nucleotide sequence ID" value="NZ_CP094929.1"/>
</dbReference>
<feature type="transmembrane region" description="Helical" evidence="1">
    <location>
        <begin position="15"/>
        <end position="41"/>
    </location>
</feature>
<reference evidence="3" key="1">
    <citation type="journal article" date="2024" name="J Bioinform Genom">
        <title>Complete genome sequence of the type strain bacterium Sphaerochaeta associata GLS2t (VKM B-2742)t.</title>
        <authorList>
            <person name="Troshina O.Y."/>
            <person name="Tepeeva A.N."/>
            <person name="Arzamasceva V.O."/>
            <person name="Whitman W.B."/>
            <person name="Varghese N."/>
            <person name="Shapiro N."/>
            <person name="Woyke T."/>
            <person name="Kripides N.C."/>
            <person name="Vasilenko O.V."/>
        </authorList>
    </citation>
    <scope>NUCLEOTIDE SEQUENCE [LARGE SCALE GENOMIC DNA]</scope>
    <source>
        <strain evidence="3">GLS2T</strain>
    </source>
</reference>
<proteinExistence type="predicted"/>
<protein>
    <submittedName>
        <fullName evidence="2">YjgN family protein</fullName>
    </submittedName>
</protein>
<organism evidence="2 3">
    <name type="scientific">Sphaerochaeta associata</name>
    <dbReference type="NCBI Taxonomy" id="1129264"/>
    <lineage>
        <taxon>Bacteria</taxon>
        <taxon>Pseudomonadati</taxon>
        <taxon>Spirochaetota</taxon>
        <taxon>Spirochaetia</taxon>
        <taxon>Spirochaetales</taxon>
        <taxon>Sphaerochaetaceae</taxon>
        <taxon>Sphaerochaeta</taxon>
    </lineage>
</organism>
<dbReference type="InterPro" id="IPR010295">
    <property type="entry name" value="DUF898"/>
</dbReference>
<keyword evidence="1" id="KW-1133">Transmembrane helix</keyword>
<gene>
    <name evidence="2" type="ORF">MUG09_03170</name>
</gene>
<dbReference type="Pfam" id="PF05987">
    <property type="entry name" value="DUF898"/>
    <property type="match status" value="1"/>
</dbReference>
<dbReference type="EMBL" id="CP094929">
    <property type="protein sequence ID" value="UOM51779.1"/>
    <property type="molecule type" value="Genomic_DNA"/>
</dbReference>
<sequence>MAYGNFQFKGKGGGYFWLMIWTSVLTIITVGIAYPWMMCAIERWKASHTYIDDKQLVFKGSGAGLFGTWLLIILLTVITLGIYAPWGACRLLRWKTNNLFFASAGDVENF</sequence>
<evidence type="ECO:0000256" key="1">
    <source>
        <dbReference type="SAM" id="Phobius"/>
    </source>
</evidence>
<evidence type="ECO:0000313" key="2">
    <source>
        <dbReference type="EMBL" id="UOM51779.1"/>
    </source>
</evidence>
<keyword evidence="1" id="KW-0472">Membrane</keyword>
<dbReference type="Proteomes" id="UP000829708">
    <property type="component" value="Chromosome"/>
</dbReference>
<keyword evidence="3" id="KW-1185">Reference proteome</keyword>
<keyword evidence="1" id="KW-0812">Transmembrane</keyword>
<accession>A0ABY4DCL3</accession>